<name>A0ABP7ITK4_9ACTN</name>
<organism evidence="3 4">
    <name type="scientific">Nocardioides panacisoli</name>
    <dbReference type="NCBI Taxonomy" id="627624"/>
    <lineage>
        <taxon>Bacteria</taxon>
        <taxon>Bacillati</taxon>
        <taxon>Actinomycetota</taxon>
        <taxon>Actinomycetes</taxon>
        <taxon>Propionibacteriales</taxon>
        <taxon>Nocardioidaceae</taxon>
        <taxon>Nocardioides</taxon>
    </lineage>
</organism>
<dbReference type="Pfam" id="PF01844">
    <property type="entry name" value="HNH"/>
    <property type="match status" value="1"/>
</dbReference>
<comment type="similarity">
    <text evidence="1">Belongs to the Rv1128c/1148c/1588c/1702c/1945/3466 family.</text>
</comment>
<dbReference type="Pfam" id="PF02720">
    <property type="entry name" value="DUF222"/>
    <property type="match status" value="1"/>
</dbReference>
<gene>
    <name evidence="3" type="ORF">GCM10022242_29050</name>
</gene>
<sequence length="359" mass="38827">MAAEVALARRESPHRGQVLLGFAKLAQAEMPHTLARLKDGTLNEWRAMLLLRETACLSAEQRAFVDEELCADPKGLEGLGTRRLLARAKQLAYELDPKAVVDRASNAAKDRTVTLRPAPETMTYLTALLPVAQGVALRAALQQAAVALIATGDPRSRGQLMADLLVARGTGVPMSTGVEPPAVPVAINLTMSHATLFGGHAAALVEEEVVPAEIARLLAAQSLTGDLQTWIRRLYADRHGRLVAMSSKQRLFPQGLAEFLRIREQGICRNPYCGAPVRHADHVQPAEDGGQTSAENGQGLCEACNHAKQAPGWRQHATDEGIETITPTGHRYLSHAPPPPGWRQPYYVQVAPGRYQLVA</sequence>
<dbReference type="InterPro" id="IPR003615">
    <property type="entry name" value="HNH_nuc"/>
</dbReference>
<dbReference type="CDD" id="cd00085">
    <property type="entry name" value="HNHc"/>
    <property type="match status" value="1"/>
</dbReference>
<dbReference type="InterPro" id="IPR002711">
    <property type="entry name" value="HNH"/>
</dbReference>
<comment type="caution">
    <text evidence="3">The sequence shown here is derived from an EMBL/GenBank/DDBJ whole genome shotgun (WGS) entry which is preliminary data.</text>
</comment>
<dbReference type="InterPro" id="IPR003870">
    <property type="entry name" value="DUF222"/>
</dbReference>
<dbReference type="SMART" id="SM00507">
    <property type="entry name" value="HNHc"/>
    <property type="match status" value="1"/>
</dbReference>
<protein>
    <submittedName>
        <fullName evidence="3">HNH endonuclease signature motif containing protein</fullName>
    </submittedName>
</protein>
<evidence type="ECO:0000313" key="4">
    <source>
        <dbReference type="Proteomes" id="UP001501821"/>
    </source>
</evidence>
<evidence type="ECO:0000259" key="2">
    <source>
        <dbReference type="SMART" id="SM00507"/>
    </source>
</evidence>
<dbReference type="GO" id="GO:0004519">
    <property type="term" value="F:endonuclease activity"/>
    <property type="evidence" value="ECO:0007669"/>
    <property type="project" value="UniProtKB-KW"/>
</dbReference>
<keyword evidence="3" id="KW-0378">Hydrolase</keyword>
<accession>A0ABP7ITK4</accession>
<proteinExistence type="inferred from homology"/>
<keyword evidence="3" id="KW-0540">Nuclease</keyword>
<dbReference type="Proteomes" id="UP001501821">
    <property type="component" value="Unassembled WGS sequence"/>
</dbReference>
<dbReference type="Gene3D" id="1.10.30.50">
    <property type="match status" value="1"/>
</dbReference>
<dbReference type="RefSeq" id="WP_425575143.1">
    <property type="nucleotide sequence ID" value="NZ_BAABAH010000011.1"/>
</dbReference>
<feature type="domain" description="HNH nuclease" evidence="2">
    <location>
        <begin position="255"/>
        <end position="306"/>
    </location>
</feature>
<keyword evidence="3" id="KW-0255">Endonuclease</keyword>
<reference evidence="4" key="1">
    <citation type="journal article" date="2019" name="Int. J. Syst. Evol. Microbiol.">
        <title>The Global Catalogue of Microorganisms (GCM) 10K type strain sequencing project: providing services to taxonomists for standard genome sequencing and annotation.</title>
        <authorList>
            <consortium name="The Broad Institute Genomics Platform"/>
            <consortium name="The Broad Institute Genome Sequencing Center for Infectious Disease"/>
            <person name="Wu L."/>
            <person name="Ma J."/>
        </authorList>
    </citation>
    <scope>NUCLEOTIDE SEQUENCE [LARGE SCALE GENOMIC DNA]</scope>
    <source>
        <strain evidence="4">JCM 16953</strain>
    </source>
</reference>
<dbReference type="EMBL" id="BAABAH010000011">
    <property type="protein sequence ID" value="GAA3825926.1"/>
    <property type="molecule type" value="Genomic_DNA"/>
</dbReference>
<evidence type="ECO:0000313" key="3">
    <source>
        <dbReference type="EMBL" id="GAA3825926.1"/>
    </source>
</evidence>
<evidence type="ECO:0000256" key="1">
    <source>
        <dbReference type="ARBA" id="ARBA00023450"/>
    </source>
</evidence>
<keyword evidence="4" id="KW-1185">Reference proteome</keyword>